<reference evidence="3" key="1">
    <citation type="submission" date="2021-01" db="EMBL/GenBank/DDBJ databases">
        <title>Whole genome shotgun sequence of Dactylosporangium siamense NBRC 106093.</title>
        <authorList>
            <person name="Komaki H."/>
            <person name="Tamura T."/>
        </authorList>
    </citation>
    <scope>NUCLEOTIDE SEQUENCE</scope>
    <source>
        <strain evidence="3">NBRC 106093</strain>
    </source>
</reference>
<dbReference type="Proteomes" id="UP000660611">
    <property type="component" value="Unassembled WGS sequence"/>
</dbReference>
<dbReference type="AlphaFoldDB" id="A0A919PW82"/>
<comment type="caution">
    <text evidence="3">The sequence shown here is derived from an EMBL/GenBank/DDBJ whole genome shotgun (WGS) entry which is preliminary data.</text>
</comment>
<organism evidence="3 4">
    <name type="scientific">Dactylosporangium siamense</name>
    <dbReference type="NCBI Taxonomy" id="685454"/>
    <lineage>
        <taxon>Bacteria</taxon>
        <taxon>Bacillati</taxon>
        <taxon>Actinomycetota</taxon>
        <taxon>Actinomycetes</taxon>
        <taxon>Micromonosporales</taxon>
        <taxon>Micromonosporaceae</taxon>
        <taxon>Dactylosporangium</taxon>
    </lineage>
</organism>
<feature type="transmembrane region" description="Helical" evidence="2">
    <location>
        <begin position="24"/>
        <end position="45"/>
    </location>
</feature>
<name>A0A919PW82_9ACTN</name>
<feature type="transmembrane region" description="Helical" evidence="2">
    <location>
        <begin position="186"/>
        <end position="209"/>
    </location>
</feature>
<evidence type="ECO:0008006" key="5">
    <source>
        <dbReference type="Google" id="ProtNLM"/>
    </source>
</evidence>
<feature type="compositionally biased region" description="Low complexity" evidence="1">
    <location>
        <begin position="290"/>
        <end position="301"/>
    </location>
</feature>
<evidence type="ECO:0000313" key="3">
    <source>
        <dbReference type="EMBL" id="GIG50822.1"/>
    </source>
</evidence>
<feature type="compositionally biased region" description="Gly residues" evidence="1">
    <location>
        <begin position="280"/>
        <end position="289"/>
    </location>
</feature>
<keyword evidence="2" id="KW-1133">Transmembrane helix</keyword>
<keyword evidence="2" id="KW-0812">Transmembrane</keyword>
<evidence type="ECO:0000256" key="2">
    <source>
        <dbReference type="SAM" id="Phobius"/>
    </source>
</evidence>
<dbReference type="EMBL" id="BONQ01000139">
    <property type="protein sequence ID" value="GIG50822.1"/>
    <property type="molecule type" value="Genomic_DNA"/>
</dbReference>
<keyword evidence="4" id="KW-1185">Reference proteome</keyword>
<feature type="region of interest" description="Disordered" evidence="1">
    <location>
        <begin position="271"/>
        <end position="307"/>
    </location>
</feature>
<gene>
    <name evidence="3" type="ORF">Dsi01nite_088630</name>
</gene>
<accession>A0A919PW82</accession>
<dbReference type="InterPro" id="IPR026467">
    <property type="entry name" value="Ser/Gly_Cys_C_dom"/>
</dbReference>
<evidence type="ECO:0000256" key="1">
    <source>
        <dbReference type="SAM" id="MobiDB-lite"/>
    </source>
</evidence>
<evidence type="ECO:0000313" key="4">
    <source>
        <dbReference type="Proteomes" id="UP000660611"/>
    </source>
</evidence>
<feature type="transmembrane region" description="Helical" evidence="2">
    <location>
        <begin position="153"/>
        <end position="174"/>
    </location>
</feature>
<protein>
    <recommendedName>
        <fullName evidence="5">TIGR04222 domain-containing membrane protein</fullName>
    </recommendedName>
</protein>
<dbReference type="NCBIfam" id="TIGR04222">
    <property type="entry name" value="near_uncomplex"/>
    <property type="match status" value="1"/>
</dbReference>
<sequence>MAPQTYPQRMAGLDPRNLGGVRELVAYAAAVLVAWLTALLLRALLRGSGRVAEPEPGPEDVAYLTGGPWQAVYAAVAALSSTGSLLAAGGRMHAGGPLPRGAGEVAAAVHAAARTGTQVNLLPAHPAVRAALDRAGDRLRGQGALLSPGRRRAMGLTTVPLFVLAVFGAVRFGLNLPSDDSAAAAASVRSLLTLVCAMLALVTGIVVAVRAQIRNRGGDRLVRDLRRRYTALEPRRNLSLAGNGPAAATLAVGLFGTAALWTADPAFARAADVPQQRATSGGGYGGDGGYQSDSDSSCSTGGSCGSS</sequence>
<proteinExistence type="predicted"/>
<keyword evidence="2" id="KW-0472">Membrane</keyword>